<proteinExistence type="predicted"/>
<evidence type="ECO:0000313" key="2">
    <source>
        <dbReference type="Proteomes" id="UP001597178"/>
    </source>
</evidence>
<dbReference type="InterPro" id="IPR052944">
    <property type="entry name" value="Sporulation_related"/>
</dbReference>
<dbReference type="PANTHER" id="PTHR37507:SF2">
    <property type="entry name" value="SPORULATION PROTEIN YDCC"/>
    <property type="match status" value="1"/>
</dbReference>
<name>A0ABW3ZW08_9BACI</name>
<dbReference type="SUPFAM" id="SSF89392">
    <property type="entry name" value="Prokaryotic lipoproteins and lipoprotein localization factors"/>
    <property type="match status" value="1"/>
</dbReference>
<comment type="caution">
    <text evidence="1">The sequence shown here is derived from an EMBL/GenBank/DDBJ whole genome shotgun (WGS) entry which is preliminary data.</text>
</comment>
<keyword evidence="1" id="KW-0449">Lipoprotein</keyword>
<dbReference type="EMBL" id="JBHTNH010000021">
    <property type="protein sequence ID" value="MFD1362008.1"/>
    <property type="molecule type" value="Genomic_DNA"/>
</dbReference>
<reference evidence="2" key="1">
    <citation type="journal article" date="2019" name="Int. J. Syst. Evol. Microbiol.">
        <title>The Global Catalogue of Microorganisms (GCM) 10K type strain sequencing project: providing services to taxonomists for standard genome sequencing and annotation.</title>
        <authorList>
            <consortium name="The Broad Institute Genomics Platform"/>
            <consortium name="The Broad Institute Genome Sequencing Center for Infectious Disease"/>
            <person name="Wu L."/>
            <person name="Ma J."/>
        </authorList>
    </citation>
    <scope>NUCLEOTIDE SEQUENCE [LARGE SCALE GENOMIC DNA]</scope>
    <source>
        <strain evidence="2">CCUG 54822</strain>
    </source>
</reference>
<dbReference type="Gene3D" id="2.50.20.10">
    <property type="entry name" value="Lipoprotein localisation LolA/LolB/LppX"/>
    <property type="match status" value="1"/>
</dbReference>
<organism evidence="1 2">
    <name type="scientific">Lentibacillus salinarum</name>
    <dbReference type="NCBI Taxonomy" id="446820"/>
    <lineage>
        <taxon>Bacteria</taxon>
        <taxon>Bacillati</taxon>
        <taxon>Bacillota</taxon>
        <taxon>Bacilli</taxon>
        <taxon>Bacillales</taxon>
        <taxon>Bacillaceae</taxon>
        <taxon>Lentibacillus</taxon>
    </lineage>
</organism>
<evidence type="ECO:0000313" key="1">
    <source>
        <dbReference type="EMBL" id="MFD1362008.1"/>
    </source>
</evidence>
<sequence length="341" mass="38628">MKKMFGMVVIVFGFIFILAACGEQSQEDVAEKLESTLESMEGYKAKAEMTMNTGQEDQKYHIDIWHKKEGFYRVELSNDQSEEGNQVILKNEDGVFVLSPELNKSFKFQEEWPQNGSQPYLYQSLVNDILKDSEAEFEASEDRYTFETKTNYQSNNNLPYQEVQFDKKSYTPVMVKVMDKDRNALVQVNFSEFNTDPTFEDGDFTMDKNMTNEAADASVSGDGEEEAETGTFSVLYPQHMAGSELVEETQVDTESGERVIMTFSGEKDFTLVEEQQEVVPTMSTPQMVEGEIVNLGHSIGALSDNTIEWTHNGMSFVLASDELTRNELIEVAQSVQGQEVK</sequence>
<dbReference type="RefSeq" id="WP_382400120.1">
    <property type="nucleotide sequence ID" value="NZ_JBHTNH010000021.1"/>
</dbReference>
<keyword evidence="2" id="KW-1185">Reference proteome</keyword>
<accession>A0ABW3ZW08</accession>
<dbReference type="PROSITE" id="PS51257">
    <property type="entry name" value="PROKAR_LIPOPROTEIN"/>
    <property type="match status" value="1"/>
</dbReference>
<gene>
    <name evidence="1" type="ORF">ACFQ4A_10110</name>
</gene>
<dbReference type="PANTHER" id="PTHR37507">
    <property type="entry name" value="SPORULATION PROTEIN YDCC"/>
    <property type="match status" value="1"/>
</dbReference>
<dbReference type="InterPro" id="IPR029046">
    <property type="entry name" value="LolA/LolB/LppX"/>
</dbReference>
<protein>
    <submittedName>
        <fullName evidence="1">Outer membrane lipoprotein carrier protein LolA</fullName>
    </submittedName>
</protein>
<dbReference type="Proteomes" id="UP001597178">
    <property type="component" value="Unassembled WGS sequence"/>
</dbReference>